<evidence type="ECO:0000256" key="3">
    <source>
        <dbReference type="ARBA" id="ARBA00001522"/>
    </source>
</evidence>
<dbReference type="EMBL" id="CP029822">
    <property type="protein sequence ID" value="AZS50447.1"/>
    <property type="molecule type" value="Genomic_DNA"/>
</dbReference>
<keyword evidence="10 14" id="KW-0547">Nucleotide-binding</keyword>
<evidence type="ECO:0000256" key="13">
    <source>
        <dbReference type="ARBA" id="ARBA00023134"/>
    </source>
</evidence>
<evidence type="ECO:0000256" key="15">
    <source>
        <dbReference type="PIRSR" id="PIRSR006135-1"/>
    </source>
</evidence>
<dbReference type="Proteomes" id="UP000273143">
    <property type="component" value="Chromosome"/>
</dbReference>
<comment type="catalytic activity">
    <reaction evidence="3">
        <text>adenosylcob(III)inamide + GTP = adenosylcob(III)inamide phosphate + GDP + H(+)</text>
        <dbReference type="Rhea" id="RHEA:15765"/>
        <dbReference type="ChEBI" id="CHEBI:2480"/>
        <dbReference type="ChEBI" id="CHEBI:15378"/>
        <dbReference type="ChEBI" id="CHEBI:37565"/>
        <dbReference type="ChEBI" id="CHEBI:58189"/>
        <dbReference type="ChEBI" id="CHEBI:58502"/>
        <dbReference type="EC" id="2.7.1.156"/>
    </reaction>
</comment>
<dbReference type="CDD" id="cd00544">
    <property type="entry name" value="CobU"/>
    <property type="match status" value="1"/>
</dbReference>
<dbReference type="InterPro" id="IPR027417">
    <property type="entry name" value="P-loop_NTPase"/>
</dbReference>
<dbReference type="Gene3D" id="3.40.50.300">
    <property type="entry name" value="P-loop containing nucleotide triphosphate hydrolases"/>
    <property type="match status" value="1"/>
</dbReference>
<dbReference type="NCBIfam" id="NF004469">
    <property type="entry name" value="PRK05800.1"/>
    <property type="match status" value="1"/>
</dbReference>
<evidence type="ECO:0000256" key="8">
    <source>
        <dbReference type="ARBA" id="ARBA00022573"/>
    </source>
</evidence>
<dbReference type="KEGG" id="emo:DM558_06500"/>
<evidence type="ECO:0000256" key="16">
    <source>
        <dbReference type="PIRSR" id="PIRSR006135-2"/>
    </source>
</evidence>
<keyword evidence="13 14" id="KW-0342">GTP-binding</keyword>
<keyword evidence="17" id="KW-0548">Nucleotidyltransferase</keyword>
<dbReference type="PANTHER" id="PTHR34848:SF1">
    <property type="entry name" value="BIFUNCTIONAL ADENOSYLCOBALAMIN BIOSYNTHESIS PROTEIN COBU"/>
    <property type="match status" value="1"/>
</dbReference>
<comment type="pathway">
    <text evidence="5 14">Cofactor biosynthesis; adenosylcobalamin biosynthesis; adenosylcobalamin from cob(II)yrinate a,c-diamide: step 6/7.</text>
</comment>
<dbReference type="PANTHER" id="PTHR34848">
    <property type="match status" value="1"/>
</dbReference>
<dbReference type="PIRSF" id="PIRSF006135">
    <property type="entry name" value="CobU"/>
    <property type="match status" value="1"/>
</dbReference>
<evidence type="ECO:0000256" key="6">
    <source>
        <dbReference type="ARBA" id="ARBA00005159"/>
    </source>
</evidence>
<keyword evidence="12 14" id="KW-0067">ATP-binding</keyword>
<evidence type="ECO:0000256" key="14">
    <source>
        <dbReference type="PIRNR" id="PIRNR006135"/>
    </source>
</evidence>
<feature type="binding site" evidence="16">
    <location>
        <position position="62"/>
    </location>
    <ligand>
        <name>GTP</name>
        <dbReference type="ChEBI" id="CHEBI:37565"/>
    </ligand>
</feature>
<evidence type="ECO:0000256" key="7">
    <source>
        <dbReference type="ARBA" id="ARBA00007490"/>
    </source>
</evidence>
<dbReference type="InterPro" id="IPR003203">
    <property type="entry name" value="CobU/CobP"/>
</dbReference>
<dbReference type="Pfam" id="PF02283">
    <property type="entry name" value="CobU"/>
    <property type="match status" value="1"/>
</dbReference>
<evidence type="ECO:0000256" key="11">
    <source>
        <dbReference type="ARBA" id="ARBA00022777"/>
    </source>
</evidence>
<evidence type="ECO:0000256" key="4">
    <source>
        <dbReference type="ARBA" id="ARBA00003889"/>
    </source>
</evidence>
<gene>
    <name evidence="17" type="ORF">DM558_06500</name>
</gene>
<sequence>MTKIILVTGGQRSGKSLFAEQLALAASDQPIYMATSRVWDAEYEQRIILHQRRREANWFTIEEDKQLSKHLVEGHVVLVDCVTLWATNYFFDLDSHIEQALQALQHEFDSLTKQQAQFIFVTNEIGLGGTPENKLQRQFTDLLGWLNQYIAERADEVYFTVSGIPMKIKG</sequence>
<dbReference type="GO" id="GO:0009236">
    <property type="term" value="P:cobalamin biosynthetic process"/>
    <property type="evidence" value="ECO:0007669"/>
    <property type="project" value="UniProtKB-UniRule"/>
</dbReference>
<comment type="pathway">
    <text evidence="6 14">Cofactor biosynthesis; adenosylcobalamin biosynthesis; adenosylcobalamin from cob(II)yrinate a,c-diamide: step 5/7.</text>
</comment>
<protein>
    <recommendedName>
        <fullName evidence="14">Bifunctional adenosylcobalamin biosynthesis protein</fullName>
        <ecNumber evidence="14">2.7.1.156</ecNumber>
        <ecNumber evidence="14">2.7.7.62</ecNumber>
    </recommendedName>
</protein>
<feature type="binding site" evidence="16">
    <location>
        <begin position="34"/>
        <end position="36"/>
    </location>
    <ligand>
        <name>GTP</name>
        <dbReference type="ChEBI" id="CHEBI:37565"/>
    </ligand>
</feature>
<dbReference type="GO" id="GO:0008820">
    <property type="term" value="F:cobinamide phosphate guanylyltransferase activity"/>
    <property type="evidence" value="ECO:0007669"/>
    <property type="project" value="UniProtKB-UniRule"/>
</dbReference>
<evidence type="ECO:0000256" key="5">
    <source>
        <dbReference type="ARBA" id="ARBA00004692"/>
    </source>
</evidence>
<keyword evidence="9 14" id="KW-0808">Transferase</keyword>
<keyword evidence="8 14" id="KW-0169">Cobalamin biosynthesis</keyword>
<evidence type="ECO:0000313" key="17">
    <source>
        <dbReference type="EMBL" id="AZS50447.1"/>
    </source>
</evidence>
<comment type="function">
    <text evidence="4 14">Catalyzes ATP-dependent phosphorylation of adenosylcobinamide and addition of GMP to adenosylcobinamide phosphate.</text>
</comment>
<dbReference type="SUPFAM" id="SSF52540">
    <property type="entry name" value="P-loop containing nucleoside triphosphate hydrolases"/>
    <property type="match status" value="1"/>
</dbReference>
<dbReference type="UniPathway" id="UPA00148">
    <property type="reaction ID" value="UER00236"/>
</dbReference>
<dbReference type="RefSeq" id="WP_127162803.1">
    <property type="nucleotide sequence ID" value="NZ_CP029822.1"/>
</dbReference>
<name>A0A3Q9JIS8_9GAMM</name>
<comment type="catalytic activity">
    <reaction evidence="1 14">
        <text>adenosylcob(III)inamide + ATP = adenosylcob(III)inamide phosphate + ADP + H(+)</text>
        <dbReference type="Rhea" id="RHEA:15769"/>
        <dbReference type="ChEBI" id="CHEBI:2480"/>
        <dbReference type="ChEBI" id="CHEBI:15378"/>
        <dbReference type="ChEBI" id="CHEBI:30616"/>
        <dbReference type="ChEBI" id="CHEBI:58502"/>
        <dbReference type="ChEBI" id="CHEBI:456216"/>
        <dbReference type="EC" id="2.7.1.156"/>
    </reaction>
</comment>
<comment type="similarity">
    <text evidence="7 14">Belongs to the CobU/CobP family.</text>
</comment>
<keyword evidence="11 14" id="KW-0418">Kinase</keyword>
<feature type="active site" description="GMP-histidine intermediate" evidence="15">
    <location>
        <position position="50"/>
    </location>
</feature>
<dbReference type="EC" id="2.7.7.62" evidence="14"/>
<comment type="catalytic activity">
    <reaction evidence="2 14">
        <text>adenosylcob(III)inamide phosphate + GTP + H(+) = adenosylcob(III)inamide-GDP + diphosphate</text>
        <dbReference type="Rhea" id="RHEA:22712"/>
        <dbReference type="ChEBI" id="CHEBI:15378"/>
        <dbReference type="ChEBI" id="CHEBI:33019"/>
        <dbReference type="ChEBI" id="CHEBI:37565"/>
        <dbReference type="ChEBI" id="CHEBI:58502"/>
        <dbReference type="ChEBI" id="CHEBI:60487"/>
        <dbReference type="EC" id="2.7.7.62"/>
    </reaction>
</comment>
<reference evidence="18" key="1">
    <citation type="submission" date="2018-06" db="EMBL/GenBank/DDBJ databases">
        <title>Complete genome of Pseudomonas insecticola strain QZS01.</title>
        <authorList>
            <person name="Wang J."/>
            <person name="Su Q."/>
        </authorList>
    </citation>
    <scope>NUCLEOTIDE SEQUENCE [LARGE SCALE GENOMIC DNA]</scope>
    <source>
        <strain evidence="18">QZS01</strain>
    </source>
</reference>
<keyword evidence="18" id="KW-1185">Reference proteome</keyword>
<organism evidence="17 18">
    <name type="scientific">Entomomonas moraniae</name>
    <dbReference type="NCBI Taxonomy" id="2213226"/>
    <lineage>
        <taxon>Bacteria</taxon>
        <taxon>Pseudomonadati</taxon>
        <taxon>Pseudomonadota</taxon>
        <taxon>Gammaproteobacteria</taxon>
        <taxon>Pseudomonadales</taxon>
        <taxon>Pseudomonadaceae</taxon>
        <taxon>Entomomonas</taxon>
    </lineage>
</organism>
<dbReference type="GO" id="GO:0043752">
    <property type="term" value="F:adenosylcobinamide kinase activity"/>
    <property type="evidence" value="ECO:0007669"/>
    <property type="project" value="UniProtKB-EC"/>
</dbReference>
<accession>A0A3Q9JIS8</accession>
<dbReference type="EC" id="2.7.1.156" evidence="14"/>
<proteinExistence type="inferred from homology"/>
<evidence type="ECO:0000256" key="2">
    <source>
        <dbReference type="ARBA" id="ARBA00000711"/>
    </source>
</evidence>
<evidence type="ECO:0000313" key="18">
    <source>
        <dbReference type="Proteomes" id="UP000273143"/>
    </source>
</evidence>
<dbReference type="AlphaFoldDB" id="A0A3Q9JIS8"/>
<evidence type="ECO:0000256" key="1">
    <source>
        <dbReference type="ARBA" id="ARBA00000312"/>
    </source>
</evidence>
<feature type="binding site" evidence="16">
    <location>
        <begin position="9"/>
        <end position="16"/>
    </location>
    <ligand>
        <name>GTP</name>
        <dbReference type="ChEBI" id="CHEBI:37565"/>
    </ligand>
</feature>
<evidence type="ECO:0000256" key="10">
    <source>
        <dbReference type="ARBA" id="ARBA00022741"/>
    </source>
</evidence>
<evidence type="ECO:0000256" key="9">
    <source>
        <dbReference type="ARBA" id="ARBA00022679"/>
    </source>
</evidence>
<evidence type="ECO:0000256" key="12">
    <source>
        <dbReference type="ARBA" id="ARBA00022840"/>
    </source>
</evidence>
<feature type="binding site" evidence="16">
    <location>
        <position position="80"/>
    </location>
    <ligand>
        <name>GTP</name>
        <dbReference type="ChEBI" id="CHEBI:37565"/>
    </ligand>
</feature>
<dbReference type="GO" id="GO:0005525">
    <property type="term" value="F:GTP binding"/>
    <property type="evidence" value="ECO:0007669"/>
    <property type="project" value="UniProtKB-UniRule"/>
</dbReference>
<dbReference type="GO" id="GO:0005524">
    <property type="term" value="F:ATP binding"/>
    <property type="evidence" value="ECO:0007669"/>
    <property type="project" value="UniProtKB-UniRule"/>
</dbReference>